<organism evidence="2 3">
    <name type="scientific">Metarhizium guizhouense (strain ARSEF 977)</name>
    <dbReference type="NCBI Taxonomy" id="1276136"/>
    <lineage>
        <taxon>Eukaryota</taxon>
        <taxon>Fungi</taxon>
        <taxon>Dikarya</taxon>
        <taxon>Ascomycota</taxon>
        <taxon>Pezizomycotina</taxon>
        <taxon>Sordariomycetes</taxon>
        <taxon>Hypocreomycetidae</taxon>
        <taxon>Hypocreales</taxon>
        <taxon>Clavicipitaceae</taxon>
        <taxon>Metarhizium</taxon>
    </lineage>
</organism>
<evidence type="ECO:0000256" key="1">
    <source>
        <dbReference type="SAM" id="SignalP"/>
    </source>
</evidence>
<evidence type="ECO:0000313" key="2">
    <source>
        <dbReference type="EMBL" id="KID81057.1"/>
    </source>
</evidence>
<protein>
    <recommendedName>
        <fullName evidence="4">Secreted protein</fullName>
    </recommendedName>
</protein>
<gene>
    <name evidence="2" type="ORF">MGU_11551</name>
</gene>
<reference evidence="2 3" key="1">
    <citation type="journal article" date="2014" name="Proc. Natl. Acad. Sci. U.S.A.">
        <title>Trajectory and genomic determinants of fungal-pathogen speciation and host adaptation.</title>
        <authorList>
            <person name="Hu X."/>
            <person name="Xiao G."/>
            <person name="Zheng P."/>
            <person name="Shang Y."/>
            <person name="Su Y."/>
            <person name="Zhang X."/>
            <person name="Liu X."/>
            <person name="Zhan S."/>
            <person name="St Leger R.J."/>
            <person name="Wang C."/>
        </authorList>
    </citation>
    <scope>NUCLEOTIDE SEQUENCE [LARGE SCALE GENOMIC DNA]</scope>
    <source>
        <strain evidence="2 3">ARSEF 977</strain>
    </source>
</reference>
<dbReference type="AlphaFoldDB" id="A0A0B4GMY3"/>
<keyword evidence="1" id="KW-0732">Signal</keyword>
<evidence type="ECO:0000313" key="3">
    <source>
        <dbReference type="Proteomes" id="UP000031192"/>
    </source>
</evidence>
<evidence type="ECO:0008006" key="4">
    <source>
        <dbReference type="Google" id="ProtNLM"/>
    </source>
</evidence>
<comment type="caution">
    <text evidence="2">The sequence shown here is derived from an EMBL/GenBank/DDBJ whole genome shotgun (WGS) entry which is preliminary data.</text>
</comment>
<feature type="chain" id="PRO_5002091955" description="Secreted protein" evidence="1">
    <location>
        <begin position="17"/>
        <end position="181"/>
    </location>
</feature>
<dbReference type="Proteomes" id="UP000031192">
    <property type="component" value="Unassembled WGS sequence"/>
</dbReference>
<sequence length="181" mass="19991">MQLSLVLALLPCLSLAGPLGARQDAPKKPFKLRGNDYENCGGPWGTELSNKSEACVGTLKYCHEQFFKLHNENFSSEEECLQSRDPAPDPSKKLWQQPGDYYTHCFAILRHGPRPTSEGCVGTLKYCKDKLFQRHDEKFSSAKECLESRNPPPSSVRPAELDALLCSPEASATPCVCANTA</sequence>
<accession>A0A0B4GMY3</accession>
<feature type="signal peptide" evidence="1">
    <location>
        <begin position="1"/>
        <end position="16"/>
    </location>
</feature>
<name>A0A0B4GMY3_METGA</name>
<keyword evidence="3" id="KW-1185">Reference proteome</keyword>
<dbReference type="EMBL" id="AZNH01000216">
    <property type="protein sequence ID" value="KID81057.1"/>
    <property type="molecule type" value="Genomic_DNA"/>
</dbReference>
<dbReference type="HOGENOM" id="CLU_114626_0_0_1"/>
<proteinExistence type="predicted"/>